<dbReference type="Proteomes" id="UP000006054">
    <property type="component" value="Chromosome"/>
</dbReference>
<evidence type="ECO:0000313" key="3">
    <source>
        <dbReference type="EMBL" id="AFM03955.1"/>
    </source>
</evidence>
<protein>
    <recommendedName>
        <fullName evidence="2">Nucleotide modification associated domain-containing protein</fullName>
    </recommendedName>
</protein>
<feature type="domain" description="Nucleotide modification associated" evidence="2">
    <location>
        <begin position="23"/>
        <end position="83"/>
    </location>
</feature>
<evidence type="ECO:0000256" key="1">
    <source>
        <dbReference type="SAM" id="Coils"/>
    </source>
</evidence>
<organism evidence="3 4">
    <name type="scientific">Bernardetia litoralis (strain ATCC 23117 / DSM 6794 / NBRC 15988 / NCIMB 1366 / Fx l1 / Sio-4)</name>
    <name type="common">Flexibacter litoralis</name>
    <dbReference type="NCBI Taxonomy" id="880071"/>
    <lineage>
        <taxon>Bacteria</taxon>
        <taxon>Pseudomonadati</taxon>
        <taxon>Bacteroidota</taxon>
        <taxon>Cytophagia</taxon>
        <taxon>Cytophagales</taxon>
        <taxon>Bernardetiaceae</taxon>
        <taxon>Bernardetia</taxon>
    </lineage>
</organism>
<dbReference type="OrthoDB" id="659365at2"/>
<feature type="coiled-coil region" evidence="1">
    <location>
        <begin position="175"/>
        <end position="206"/>
    </location>
</feature>
<proteinExistence type="predicted"/>
<dbReference type="AlphaFoldDB" id="I4AJ20"/>
<dbReference type="Pfam" id="PF07659">
    <property type="entry name" value="DUF1599"/>
    <property type="match status" value="2"/>
</dbReference>
<feature type="domain" description="Nucleotide modification associated" evidence="2">
    <location>
        <begin position="116"/>
        <end position="176"/>
    </location>
</feature>
<sequence>MTDKTLAQYRQIMVTCRQLFDQKNKDYGTSWRILRLPSITDQIYIKAQRIRTIQDKGSQMVGDDIASEFIGIINYSLMALIQIQLRNDTRLEIPLREVTEYYQKHSEVSQQLLSHKNHDYGEAWRVMRITSITDIILMKLLRIKRIEDNQGKTLVSEGIDAGYKDMINYSVFALILMMEQNQNQVNNQANNHEQNHERKNQKIEKL</sequence>
<accession>I4AJ20</accession>
<dbReference type="eggNOG" id="ENOG502Z7RJ">
    <property type="taxonomic scope" value="Bacteria"/>
</dbReference>
<keyword evidence="4" id="KW-1185">Reference proteome</keyword>
<gene>
    <name evidence="3" type="ordered locus">Fleli_1534</name>
</gene>
<dbReference type="KEGG" id="fli:Fleli_1534"/>
<dbReference type="InterPro" id="IPR011630">
    <property type="entry name" value="DUF1599"/>
</dbReference>
<keyword evidence="1" id="KW-0175">Coiled coil</keyword>
<dbReference type="RefSeq" id="WP_014797412.1">
    <property type="nucleotide sequence ID" value="NC_018018.1"/>
</dbReference>
<name>I4AJ20_BERLS</name>
<reference evidence="4" key="1">
    <citation type="submission" date="2012-06" db="EMBL/GenBank/DDBJ databases">
        <title>The complete genome of Flexibacter litoralis DSM 6794.</title>
        <authorList>
            <person name="Lucas S."/>
            <person name="Copeland A."/>
            <person name="Lapidus A."/>
            <person name="Glavina del Rio T."/>
            <person name="Dalin E."/>
            <person name="Tice H."/>
            <person name="Bruce D."/>
            <person name="Goodwin L."/>
            <person name="Pitluck S."/>
            <person name="Peters L."/>
            <person name="Ovchinnikova G."/>
            <person name="Lu M."/>
            <person name="Kyrpides N."/>
            <person name="Mavromatis K."/>
            <person name="Ivanova N."/>
            <person name="Brettin T."/>
            <person name="Detter J.C."/>
            <person name="Han C."/>
            <person name="Larimer F."/>
            <person name="Land M."/>
            <person name="Hauser L."/>
            <person name="Markowitz V."/>
            <person name="Cheng J.-F."/>
            <person name="Hugenholtz P."/>
            <person name="Woyke T."/>
            <person name="Wu D."/>
            <person name="Spring S."/>
            <person name="Lang E."/>
            <person name="Kopitz M."/>
            <person name="Brambilla E."/>
            <person name="Klenk H.-P."/>
            <person name="Eisen J.A."/>
        </authorList>
    </citation>
    <scope>NUCLEOTIDE SEQUENCE [LARGE SCALE GENOMIC DNA]</scope>
    <source>
        <strain evidence="4">ATCC 23117 / DSM 6794 / NBRC 15988 / NCIMB 1366 / Sio-4</strain>
    </source>
</reference>
<dbReference type="STRING" id="880071.Fleli_1534"/>
<evidence type="ECO:0000259" key="2">
    <source>
        <dbReference type="Pfam" id="PF07659"/>
    </source>
</evidence>
<dbReference type="PATRIC" id="fig|880071.3.peg.1516"/>
<dbReference type="HOGENOM" id="CLU_123222_0_0_10"/>
<dbReference type="EMBL" id="CP003345">
    <property type="protein sequence ID" value="AFM03955.1"/>
    <property type="molecule type" value="Genomic_DNA"/>
</dbReference>
<evidence type="ECO:0000313" key="4">
    <source>
        <dbReference type="Proteomes" id="UP000006054"/>
    </source>
</evidence>